<sequence>METYDYNKGSQRTCVTKRHLVYNYYRAEPSKGVAKQIALLLHGHGDYSYGWRYTIPVLLSQNIQCIVPDLLGFGESSKPVSHSMYHLKAMAQDMMEVLAHAGVADGEKLVVIGHDWGSQLASRIMLHHQTRVSACVSITGTYMPPLHTRVTMDEFIQQYPNFSYWKFFTADGTPSLLREKLPVFWNAVVRGAGQPAVPMSELESRLSTDPVPPDWLRKPQIWDDEDNENYLRTYWRGGWEAPMNWYAAFLENFEDEKELDHFAVLQTPFLTILGKFDPAVPPEVADMTKGLLAQSSTKVLPYGHWVVHEDGVGLGTMIVEWLGTS</sequence>
<dbReference type="GO" id="GO:0016787">
    <property type="term" value="F:hydrolase activity"/>
    <property type="evidence" value="ECO:0007669"/>
    <property type="project" value="UniProtKB-KW"/>
</dbReference>
<dbReference type="PANTHER" id="PTHR43329">
    <property type="entry name" value="EPOXIDE HYDROLASE"/>
    <property type="match status" value="1"/>
</dbReference>
<comment type="similarity">
    <text evidence="2">Belongs to the AB hydrolase superfamily. Epoxide hydrolase family.</text>
</comment>
<dbReference type="EMBL" id="JAGMUU010000011">
    <property type="protein sequence ID" value="KAH7142923.1"/>
    <property type="molecule type" value="Genomic_DNA"/>
</dbReference>
<dbReference type="InterPro" id="IPR029058">
    <property type="entry name" value="AB_hydrolase_fold"/>
</dbReference>
<organism evidence="4 5">
    <name type="scientific">Dactylonectria estremocensis</name>
    <dbReference type="NCBI Taxonomy" id="1079267"/>
    <lineage>
        <taxon>Eukaryota</taxon>
        <taxon>Fungi</taxon>
        <taxon>Dikarya</taxon>
        <taxon>Ascomycota</taxon>
        <taxon>Pezizomycotina</taxon>
        <taxon>Sordariomycetes</taxon>
        <taxon>Hypocreomycetidae</taxon>
        <taxon>Hypocreales</taxon>
        <taxon>Nectriaceae</taxon>
        <taxon>Dactylonectria</taxon>
    </lineage>
</organism>
<gene>
    <name evidence="4" type="ORF">B0J13DRAFT_444780</name>
</gene>
<comment type="caution">
    <text evidence="4">The sequence shown here is derived from an EMBL/GenBank/DDBJ whole genome shotgun (WGS) entry which is preliminary data.</text>
</comment>
<reference evidence="4" key="1">
    <citation type="journal article" date="2021" name="Nat. Commun.">
        <title>Genetic determinants of endophytism in the Arabidopsis root mycobiome.</title>
        <authorList>
            <person name="Mesny F."/>
            <person name="Miyauchi S."/>
            <person name="Thiergart T."/>
            <person name="Pickel B."/>
            <person name="Atanasova L."/>
            <person name="Karlsson M."/>
            <person name="Huettel B."/>
            <person name="Barry K.W."/>
            <person name="Haridas S."/>
            <person name="Chen C."/>
            <person name="Bauer D."/>
            <person name="Andreopoulos W."/>
            <person name="Pangilinan J."/>
            <person name="LaButti K."/>
            <person name="Riley R."/>
            <person name="Lipzen A."/>
            <person name="Clum A."/>
            <person name="Drula E."/>
            <person name="Henrissat B."/>
            <person name="Kohler A."/>
            <person name="Grigoriev I.V."/>
            <person name="Martin F.M."/>
            <person name="Hacquard S."/>
        </authorList>
    </citation>
    <scope>NUCLEOTIDE SEQUENCE</scope>
    <source>
        <strain evidence="4">MPI-CAGE-AT-0021</strain>
    </source>
</reference>
<proteinExistence type="inferred from homology"/>
<evidence type="ECO:0000256" key="2">
    <source>
        <dbReference type="ARBA" id="ARBA00038334"/>
    </source>
</evidence>
<name>A0A9P9ENB1_9HYPO</name>
<evidence type="ECO:0000313" key="4">
    <source>
        <dbReference type="EMBL" id="KAH7142923.1"/>
    </source>
</evidence>
<dbReference type="Gene3D" id="3.40.50.1820">
    <property type="entry name" value="alpha/beta hydrolase"/>
    <property type="match status" value="1"/>
</dbReference>
<keyword evidence="1 4" id="KW-0378">Hydrolase</keyword>
<dbReference type="OrthoDB" id="284184at2759"/>
<evidence type="ECO:0000313" key="5">
    <source>
        <dbReference type="Proteomes" id="UP000717696"/>
    </source>
</evidence>
<dbReference type="Proteomes" id="UP000717696">
    <property type="component" value="Unassembled WGS sequence"/>
</dbReference>
<evidence type="ECO:0000256" key="1">
    <source>
        <dbReference type="ARBA" id="ARBA00022801"/>
    </source>
</evidence>
<accession>A0A9P9ENB1</accession>
<dbReference type="SUPFAM" id="SSF53474">
    <property type="entry name" value="alpha/beta-Hydrolases"/>
    <property type="match status" value="1"/>
</dbReference>
<dbReference type="AlphaFoldDB" id="A0A9P9ENB1"/>
<dbReference type="InterPro" id="IPR000639">
    <property type="entry name" value="Epox_hydrolase-like"/>
</dbReference>
<protein>
    <submittedName>
        <fullName evidence="4">Alpha/Beta hydrolase protein</fullName>
    </submittedName>
</protein>
<feature type="domain" description="AB hydrolase-1" evidence="3">
    <location>
        <begin position="39"/>
        <end position="309"/>
    </location>
</feature>
<dbReference type="Pfam" id="PF00561">
    <property type="entry name" value="Abhydrolase_1"/>
    <property type="match status" value="1"/>
</dbReference>
<dbReference type="PRINTS" id="PR00412">
    <property type="entry name" value="EPOXHYDRLASE"/>
</dbReference>
<evidence type="ECO:0000259" key="3">
    <source>
        <dbReference type="Pfam" id="PF00561"/>
    </source>
</evidence>
<dbReference type="InterPro" id="IPR000073">
    <property type="entry name" value="AB_hydrolase_1"/>
</dbReference>
<keyword evidence="5" id="KW-1185">Reference proteome</keyword>